<gene>
    <name evidence="1" type="ORF">LEP1GSC179_2535</name>
</gene>
<evidence type="ECO:0000313" key="1">
    <source>
        <dbReference type="EMBL" id="EKO33291.1"/>
    </source>
</evidence>
<dbReference type="AlphaFoldDB" id="A0A0E2BED6"/>
<accession>A0A0E2BED6</accession>
<comment type="caution">
    <text evidence="1">The sequence shown here is derived from an EMBL/GenBank/DDBJ whole genome shotgun (WGS) entry which is preliminary data.</text>
</comment>
<sequence>MSQNLILLYQKDQAARLCPGFGTGSYIDLVPVAYEICS</sequence>
<name>A0A0E2BED6_9LEPT</name>
<proteinExistence type="predicted"/>
<protein>
    <submittedName>
        <fullName evidence="1">Uncharacterized protein</fullName>
    </submittedName>
</protein>
<organism evidence="1 2">
    <name type="scientific">Leptospira santarosai str. MOR084</name>
    <dbReference type="NCBI Taxonomy" id="1049984"/>
    <lineage>
        <taxon>Bacteria</taxon>
        <taxon>Pseudomonadati</taxon>
        <taxon>Spirochaetota</taxon>
        <taxon>Spirochaetia</taxon>
        <taxon>Leptospirales</taxon>
        <taxon>Leptospiraceae</taxon>
        <taxon>Leptospira</taxon>
    </lineage>
</organism>
<reference evidence="1" key="1">
    <citation type="submission" date="2012-10" db="EMBL/GenBank/DDBJ databases">
        <authorList>
            <person name="Harkins D.M."/>
            <person name="Durkin A.S."/>
            <person name="Brinkac L.M."/>
            <person name="Haft D.H."/>
            <person name="Selengut J.D."/>
            <person name="Sanka R."/>
            <person name="DePew J."/>
            <person name="Purushe J."/>
            <person name="Matthias M.A."/>
            <person name="Vinetz J.M."/>
            <person name="Sutton G.G."/>
            <person name="Nierman W.C."/>
            <person name="Fouts D.E."/>
        </authorList>
    </citation>
    <scope>NUCLEOTIDE SEQUENCE [LARGE SCALE GENOMIC DNA]</scope>
    <source>
        <strain evidence="1">MOR084</strain>
    </source>
</reference>
<dbReference type="EMBL" id="AHON02000051">
    <property type="protein sequence ID" value="EKO33291.1"/>
    <property type="molecule type" value="Genomic_DNA"/>
</dbReference>
<evidence type="ECO:0000313" key="2">
    <source>
        <dbReference type="Proteomes" id="UP000006329"/>
    </source>
</evidence>
<dbReference type="Proteomes" id="UP000006329">
    <property type="component" value="Unassembled WGS sequence"/>
</dbReference>
<keyword evidence="2" id="KW-1185">Reference proteome</keyword>